<dbReference type="SUPFAM" id="SSF82199">
    <property type="entry name" value="SET domain"/>
    <property type="match status" value="1"/>
</dbReference>
<dbReference type="PROSITE" id="PS50280">
    <property type="entry name" value="SET"/>
    <property type="match status" value="1"/>
</dbReference>
<evidence type="ECO:0008006" key="10">
    <source>
        <dbReference type="Google" id="ProtNLM"/>
    </source>
</evidence>
<keyword evidence="5" id="KW-0732">Signal</keyword>
<dbReference type="OrthoDB" id="5945798at2759"/>
<evidence type="ECO:0000259" key="6">
    <source>
        <dbReference type="PROSITE" id="PS50280"/>
    </source>
</evidence>
<dbReference type="Gene3D" id="2.170.270.10">
    <property type="entry name" value="SET domain"/>
    <property type="match status" value="1"/>
</dbReference>
<keyword evidence="2 4" id="KW-0863">Zinc-finger</keyword>
<dbReference type="GO" id="GO:0005634">
    <property type="term" value="C:nucleus"/>
    <property type="evidence" value="ECO:0007669"/>
    <property type="project" value="TreeGrafter"/>
</dbReference>
<sequence length="434" mass="48358">MALSSGSAVLSVPALSVVLLPEQKGKRCDACLRLESETIRLRNCSRCHSYWYCGEKCQQAQWKAHHKKMCKAYNRYTASTAFQALPPNEKLDSLLLSHLVAELFSNSKEEPLALLIEDQPTPISTFSSLLSGPIVNQRIPPICPMGPNDILLEGVLDELYSRFGNNNFVIHSHLVSIAHGIFPLASRLFNHSCVPNAAAKYIFTESEPVRMDVVALRDIKEGEEICLPYIDPALYQTRQQIFNLTYGFVCTCISCAFAEKIGPIPQPPQEPAEREMFERSLRNFVFPSLDSQPFDLVLPKEPYETIPENMLPALHESFLGSLSEVFSTTSHDGPYRVALDVGVTILAVYALLYPPNYPQIGMHLLEMAKTAWNAVVTGDNDENAQAAEDRLKDELRVYLTRCQDILGIFGREGDSAGGPLEEIGILRRLLVGND</sequence>
<dbReference type="Pfam" id="PF01753">
    <property type="entry name" value="zf-MYND"/>
    <property type="match status" value="1"/>
</dbReference>
<keyword evidence="9" id="KW-1185">Reference proteome</keyword>
<evidence type="ECO:0000256" key="4">
    <source>
        <dbReference type="PROSITE-ProRule" id="PRU00134"/>
    </source>
</evidence>
<dbReference type="HOGENOM" id="CLU_611183_0_0_1"/>
<evidence type="ECO:0000313" key="9">
    <source>
        <dbReference type="Proteomes" id="UP000054166"/>
    </source>
</evidence>
<evidence type="ECO:0000256" key="1">
    <source>
        <dbReference type="ARBA" id="ARBA00022723"/>
    </source>
</evidence>
<proteinExistence type="predicted"/>
<dbReference type="PANTHER" id="PTHR12197:SF251">
    <property type="entry name" value="EG:BACR7C10.4 PROTEIN"/>
    <property type="match status" value="1"/>
</dbReference>
<gene>
    <name evidence="8" type="ORF">PILCRDRAFT_813181</name>
</gene>
<dbReference type="STRING" id="765440.A0A0C3CHI3"/>
<dbReference type="CDD" id="cd20071">
    <property type="entry name" value="SET_SMYD"/>
    <property type="match status" value="1"/>
</dbReference>
<dbReference type="AlphaFoldDB" id="A0A0C3CHI3"/>
<dbReference type="PROSITE" id="PS50865">
    <property type="entry name" value="ZF_MYND_2"/>
    <property type="match status" value="1"/>
</dbReference>
<name>A0A0C3CHI3_PILCF</name>
<dbReference type="GO" id="GO:0008270">
    <property type="term" value="F:zinc ion binding"/>
    <property type="evidence" value="ECO:0007669"/>
    <property type="project" value="UniProtKB-KW"/>
</dbReference>
<feature type="signal peptide" evidence="5">
    <location>
        <begin position="1"/>
        <end position="16"/>
    </location>
</feature>
<dbReference type="InterPro" id="IPR046341">
    <property type="entry name" value="SET_dom_sf"/>
</dbReference>
<evidence type="ECO:0000256" key="2">
    <source>
        <dbReference type="ARBA" id="ARBA00022771"/>
    </source>
</evidence>
<evidence type="ECO:0000313" key="8">
    <source>
        <dbReference type="EMBL" id="KIM89247.1"/>
    </source>
</evidence>
<feature type="domain" description="MYND-type" evidence="7">
    <location>
        <begin position="28"/>
        <end position="70"/>
    </location>
</feature>
<feature type="domain" description="SET" evidence="6">
    <location>
        <begin position="13"/>
        <end position="230"/>
    </location>
</feature>
<dbReference type="EMBL" id="KN832975">
    <property type="protein sequence ID" value="KIM89247.1"/>
    <property type="molecule type" value="Genomic_DNA"/>
</dbReference>
<dbReference type="Proteomes" id="UP000054166">
    <property type="component" value="Unassembled WGS sequence"/>
</dbReference>
<evidence type="ECO:0000256" key="5">
    <source>
        <dbReference type="SAM" id="SignalP"/>
    </source>
</evidence>
<protein>
    <recommendedName>
        <fullName evidence="10">MYND-type domain-containing protein</fullName>
    </recommendedName>
</protein>
<dbReference type="PROSITE" id="PS01360">
    <property type="entry name" value="ZF_MYND_1"/>
    <property type="match status" value="1"/>
</dbReference>
<feature type="chain" id="PRO_5005172008" description="MYND-type domain-containing protein" evidence="5">
    <location>
        <begin position="17"/>
        <end position="434"/>
    </location>
</feature>
<evidence type="ECO:0000259" key="7">
    <source>
        <dbReference type="PROSITE" id="PS50865"/>
    </source>
</evidence>
<organism evidence="8 9">
    <name type="scientific">Piloderma croceum (strain F 1598)</name>
    <dbReference type="NCBI Taxonomy" id="765440"/>
    <lineage>
        <taxon>Eukaryota</taxon>
        <taxon>Fungi</taxon>
        <taxon>Dikarya</taxon>
        <taxon>Basidiomycota</taxon>
        <taxon>Agaricomycotina</taxon>
        <taxon>Agaricomycetes</taxon>
        <taxon>Agaricomycetidae</taxon>
        <taxon>Atheliales</taxon>
        <taxon>Atheliaceae</taxon>
        <taxon>Piloderma</taxon>
    </lineage>
</organism>
<evidence type="ECO:0000256" key="3">
    <source>
        <dbReference type="ARBA" id="ARBA00022833"/>
    </source>
</evidence>
<dbReference type="InterPro" id="IPR050869">
    <property type="entry name" value="H3K4_H4K5_MeTrfase"/>
</dbReference>
<reference evidence="8 9" key="1">
    <citation type="submission" date="2014-04" db="EMBL/GenBank/DDBJ databases">
        <authorList>
            <consortium name="DOE Joint Genome Institute"/>
            <person name="Kuo A."/>
            <person name="Tarkka M."/>
            <person name="Buscot F."/>
            <person name="Kohler A."/>
            <person name="Nagy L.G."/>
            <person name="Floudas D."/>
            <person name="Copeland A."/>
            <person name="Barry K.W."/>
            <person name="Cichocki N."/>
            <person name="Veneault-Fourrey C."/>
            <person name="LaButti K."/>
            <person name="Lindquist E.A."/>
            <person name="Lipzen A."/>
            <person name="Lundell T."/>
            <person name="Morin E."/>
            <person name="Murat C."/>
            <person name="Sun H."/>
            <person name="Tunlid A."/>
            <person name="Henrissat B."/>
            <person name="Grigoriev I.V."/>
            <person name="Hibbett D.S."/>
            <person name="Martin F."/>
            <person name="Nordberg H.P."/>
            <person name="Cantor M.N."/>
            <person name="Hua S.X."/>
        </authorList>
    </citation>
    <scope>NUCLEOTIDE SEQUENCE [LARGE SCALE GENOMIC DNA]</scope>
    <source>
        <strain evidence="8 9">F 1598</strain>
    </source>
</reference>
<keyword evidence="1" id="KW-0479">Metal-binding</keyword>
<reference evidence="9" key="2">
    <citation type="submission" date="2015-01" db="EMBL/GenBank/DDBJ databases">
        <title>Evolutionary Origins and Diversification of the Mycorrhizal Mutualists.</title>
        <authorList>
            <consortium name="DOE Joint Genome Institute"/>
            <consortium name="Mycorrhizal Genomics Consortium"/>
            <person name="Kohler A."/>
            <person name="Kuo A."/>
            <person name="Nagy L.G."/>
            <person name="Floudas D."/>
            <person name="Copeland A."/>
            <person name="Barry K.W."/>
            <person name="Cichocki N."/>
            <person name="Veneault-Fourrey C."/>
            <person name="LaButti K."/>
            <person name="Lindquist E.A."/>
            <person name="Lipzen A."/>
            <person name="Lundell T."/>
            <person name="Morin E."/>
            <person name="Murat C."/>
            <person name="Riley R."/>
            <person name="Ohm R."/>
            <person name="Sun H."/>
            <person name="Tunlid A."/>
            <person name="Henrissat B."/>
            <person name="Grigoriev I.V."/>
            <person name="Hibbett D.S."/>
            <person name="Martin F."/>
        </authorList>
    </citation>
    <scope>NUCLEOTIDE SEQUENCE [LARGE SCALE GENOMIC DNA]</scope>
    <source>
        <strain evidence="9">F 1598</strain>
    </source>
</reference>
<dbReference type="InterPro" id="IPR002893">
    <property type="entry name" value="Znf_MYND"/>
</dbReference>
<dbReference type="InterPro" id="IPR001214">
    <property type="entry name" value="SET_dom"/>
</dbReference>
<keyword evidence="3" id="KW-0862">Zinc</keyword>
<accession>A0A0C3CHI3</accession>
<dbReference type="PANTHER" id="PTHR12197">
    <property type="entry name" value="HISTONE-LYSINE N-METHYLTRANSFERASE SMYD"/>
    <property type="match status" value="1"/>
</dbReference>
<dbReference type="Pfam" id="PF00856">
    <property type="entry name" value="SET"/>
    <property type="match status" value="1"/>
</dbReference>
<dbReference type="Gene3D" id="1.10.220.160">
    <property type="match status" value="1"/>
</dbReference>
<dbReference type="InParanoid" id="A0A0C3CHI3"/>
<dbReference type="Gene3D" id="6.10.140.2220">
    <property type="match status" value="1"/>
</dbReference>
<dbReference type="SUPFAM" id="SSF144232">
    <property type="entry name" value="HIT/MYND zinc finger-like"/>
    <property type="match status" value="1"/>
</dbReference>